<evidence type="ECO:0000256" key="1">
    <source>
        <dbReference type="ARBA" id="ARBA00004370"/>
    </source>
</evidence>
<dbReference type="PANTHER" id="PTHR23241:SF106">
    <property type="entry name" value="DUF4149 DOMAIN-CONTAINING PROTEIN"/>
    <property type="match status" value="1"/>
</dbReference>
<proteinExistence type="predicted"/>
<dbReference type="OrthoDB" id="1641132at2759"/>
<evidence type="ECO:0000256" key="6">
    <source>
        <dbReference type="SAM" id="Phobius"/>
    </source>
</evidence>
<feature type="compositionally biased region" description="Basic and acidic residues" evidence="5">
    <location>
        <begin position="75"/>
        <end position="91"/>
    </location>
</feature>
<dbReference type="EMBL" id="JAGHQL010000131">
    <property type="protein sequence ID" value="KAH0537791.1"/>
    <property type="molecule type" value="Genomic_DNA"/>
</dbReference>
<evidence type="ECO:0000256" key="4">
    <source>
        <dbReference type="ARBA" id="ARBA00023136"/>
    </source>
</evidence>
<gene>
    <name evidence="8" type="ORF">FGG08_005473</name>
</gene>
<dbReference type="Proteomes" id="UP000698800">
    <property type="component" value="Unassembled WGS sequence"/>
</dbReference>
<accession>A0A9P8I9C1</accession>
<feature type="transmembrane region" description="Helical" evidence="6">
    <location>
        <begin position="39"/>
        <end position="62"/>
    </location>
</feature>
<keyword evidence="4 6" id="KW-0472">Membrane</keyword>
<feature type="transmembrane region" description="Helical" evidence="6">
    <location>
        <begin position="103"/>
        <end position="123"/>
    </location>
</feature>
<comment type="caution">
    <text evidence="8">The sequence shown here is derived from an EMBL/GenBank/DDBJ whole genome shotgun (WGS) entry which is preliminary data.</text>
</comment>
<dbReference type="Pfam" id="PF13664">
    <property type="entry name" value="DUF4149"/>
    <property type="match status" value="1"/>
</dbReference>
<dbReference type="InterPro" id="IPR025423">
    <property type="entry name" value="TMEM205-like"/>
</dbReference>
<name>A0A9P8I9C1_9PEZI</name>
<evidence type="ECO:0000313" key="9">
    <source>
        <dbReference type="Proteomes" id="UP000698800"/>
    </source>
</evidence>
<evidence type="ECO:0000259" key="7">
    <source>
        <dbReference type="Pfam" id="PF13664"/>
    </source>
</evidence>
<organism evidence="8 9">
    <name type="scientific">Glutinoglossum americanum</name>
    <dbReference type="NCBI Taxonomy" id="1670608"/>
    <lineage>
        <taxon>Eukaryota</taxon>
        <taxon>Fungi</taxon>
        <taxon>Dikarya</taxon>
        <taxon>Ascomycota</taxon>
        <taxon>Pezizomycotina</taxon>
        <taxon>Geoglossomycetes</taxon>
        <taxon>Geoglossales</taxon>
        <taxon>Geoglossaceae</taxon>
        <taxon>Glutinoglossum</taxon>
    </lineage>
</organism>
<dbReference type="AlphaFoldDB" id="A0A9P8I9C1"/>
<keyword evidence="9" id="KW-1185">Reference proteome</keyword>
<dbReference type="InterPro" id="IPR053009">
    <property type="entry name" value="Xanthocillin_Biosynth-Assoc"/>
</dbReference>
<reference evidence="8" key="1">
    <citation type="submission" date="2021-03" db="EMBL/GenBank/DDBJ databases">
        <title>Comparative genomics and phylogenomic investigation of the class Geoglossomycetes provide insights into ecological specialization and systematics.</title>
        <authorList>
            <person name="Melie T."/>
            <person name="Pirro S."/>
            <person name="Miller A.N."/>
            <person name="Quandt A."/>
        </authorList>
    </citation>
    <scope>NUCLEOTIDE SEQUENCE</scope>
    <source>
        <strain evidence="8">GBOQ0MN5Z8</strain>
    </source>
</reference>
<feature type="domain" description="TMEM205-like" evidence="7">
    <location>
        <begin position="1"/>
        <end position="69"/>
    </location>
</feature>
<dbReference type="GO" id="GO:0016020">
    <property type="term" value="C:membrane"/>
    <property type="evidence" value="ECO:0007669"/>
    <property type="project" value="UniProtKB-SubCell"/>
</dbReference>
<dbReference type="PANTHER" id="PTHR23241">
    <property type="entry name" value="LATE EMBRYOGENESIS ABUNDANT PLANTS LEA-RELATED"/>
    <property type="match status" value="1"/>
</dbReference>
<keyword evidence="2 6" id="KW-0812">Transmembrane</keyword>
<evidence type="ECO:0000256" key="5">
    <source>
        <dbReference type="SAM" id="MobiDB-lite"/>
    </source>
</evidence>
<feature type="region of interest" description="Disordered" evidence="5">
    <location>
        <begin position="67"/>
        <end position="91"/>
    </location>
</feature>
<sequence>MQTALPAILALTYPGEQTAAGLRSSGISGVFAPENRLCVLLPLLTVFTTSLANLTLVGPATAKIMRKRKQQGKLSETRDGKKSYDSPPHSKEMVRLNKAFGRMHGASALVNLVGFLGTVWYSVTLAGRL</sequence>
<evidence type="ECO:0000256" key="2">
    <source>
        <dbReference type="ARBA" id="ARBA00022692"/>
    </source>
</evidence>
<keyword evidence="3 6" id="KW-1133">Transmembrane helix</keyword>
<evidence type="ECO:0000313" key="8">
    <source>
        <dbReference type="EMBL" id="KAH0537791.1"/>
    </source>
</evidence>
<comment type="subcellular location">
    <subcellularLocation>
        <location evidence="1">Membrane</location>
    </subcellularLocation>
</comment>
<protein>
    <recommendedName>
        <fullName evidence="7">TMEM205-like domain-containing protein</fullName>
    </recommendedName>
</protein>
<evidence type="ECO:0000256" key="3">
    <source>
        <dbReference type="ARBA" id="ARBA00022989"/>
    </source>
</evidence>